<gene>
    <name evidence="2" type="ORF">PV07_12367</name>
</gene>
<dbReference type="HOGENOM" id="CLU_039849_0_0_1"/>
<dbReference type="VEuPathDB" id="FungiDB:PV07_12367"/>
<feature type="region of interest" description="Disordered" evidence="1">
    <location>
        <begin position="114"/>
        <end position="368"/>
    </location>
</feature>
<dbReference type="RefSeq" id="XP_016242699.1">
    <property type="nucleotide sequence ID" value="XM_016399887.1"/>
</dbReference>
<feature type="compositionally biased region" description="Low complexity" evidence="1">
    <location>
        <begin position="232"/>
        <end position="247"/>
    </location>
</feature>
<protein>
    <submittedName>
        <fullName evidence="2">Uncharacterized protein</fullName>
    </submittedName>
</protein>
<name>A0A0D2BTY7_9EURO</name>
<dbReference type="STRING" id="569365.A0A0D2BTY7"/>
<accession>A0A0D2BTY7</accession>
<evidence type="ECO:0000313" key="3">
    <source>
        <dbReference type="Proteomes" id="UP000054466"/>
    </source>
</evidence>
<organism evidence="2 3">
    <name type="scientific">Cladophialophora immunda</name>
    <dbReference type="NCBI Taxonomy" id="569365"/>
    <lineage>
        <taxon>Eukaryota</taxon>
        <taxon>Fungi</taxon>
        <taxon>Dikarya</taxon>
        <taxon>Ascomycota</taxon>
        <taxon>Pezizomycotina</taxon>
        <taxon>Eurotiomycetes</taxon>
        <taxon>Chaetothyriomycetidae</taxon>
        <taxon>Chaetothyriales</taxon>
        <taxon>Herpotrichiellaceae</taxon>
        <taxon>Cladophialophora</taxon>
    </lineage>
</organism>
<reference evidence="2 3" key="1">
    <citation type="submission" date="2015-01" db="EMBL/GenBank/DDBJ databases">
        <title>The Genome Sequence of Cladophialophora immunda CBS83496.</title>
        <authorList>
            <consortium name="The Broad Institute Genomics Platform"/>
            <person name="Cuomo C."/>
            <person name="de Hoog S."/>
            <person name="Gorbushina A."/>
            <person name="Stielow B."/>
            <person name="Teixiera M."/>
            <person name="Abouelleil A."/>
            <person name="Chapman S.B."/>
            <person name="Priest M."/>
            <person name="Young S.K."/>
            <person name="Wortman J."/>
            <person name="Nusbaum C."/>
            <person name="Birren B."/>
        </authorList>
    </citation>
    <scope>NUCLEOTIDE SEQUENCE [LARGE SCALE GENOMIC DNA]</scope>
    <source>
        <strain evidence="2 3">CBS 83496</strain>
    </source>
</reference>
<feature type="compositionally biased region" description="Pro residues" evidence="1">
    <location>
        <begin position="257"/>
        <end position="267"/>
    </location>
</feature>
<proteinExistence type="predicted"/>
<evidence type="ECO:0000256" key="1">
    <source>
        <dbReference type="SAM" id="MobiDB-lite"/>
    </source>
</evidence>
<dbReference type="EMBL" id="KN847047">
    <property type="protein sequence ID" value="KIW22483.1"/>
    <property type="molecule type" value="Genomic_DNA"/>
</dbReference>
<feature type="compositionally biased region" description="Pro residues" evidence="1">
    <location>
        <begin position="337"/>
        <end position="349"/>
    </location>
</feature>
<keyword evidence="3" id="KW-1185">Reference proteome</keyword>
<feature type="compositionally biased region" description="Low complexity" evidence="1">
    <location>
        <begin position="172"/>
        <end position="191"/>
    </location>
</feature>
<sequence>MYGETSRNVSRSTADSSVHTLNSVDPPTEPSLSDDRSVYTTHTSFSSYASSSSYAAEPCFTVADCHDAHAPSHSRPEICTPTPDDSGVLCMYMQTPKKNTRLLPSLAPPLDLSHGSIVQKPLPPIPAASSRQLGGSDRRVSTVAPLPEPGHIRKTSARYRCDPPEPTSRCATPLSPSSRPSSTRSRSSSYTQESAEGGRKRAASYSLFPRTPSTGQQKLPINGMPSPPATGTVTTTPCSPRCTSTSTDAGRGNLTRSPPPPPPPPPSRDPRRNGKVLSLGTSLAPGPTEELQAPQIPSTGGEFSHRPPLRVAGTPGQSVLQRQKSMPCLVRPWTPSSGPPPTDPLPALPPVASGCLPLPQGHHERMNP</sequence>
<dbReference type="Proteomes" id="UP000054466">
    <property type="component" value="Unassembled WGS sequence"/>
</dbReference>
<dbReference type="OrthoDB" id="1749473at2759"/>
<dbReference type="GeneID" id="27351561"/>
<evidence type="ECO:0000313" key="2">
    <source>
        <dbReference type="EMBL" id="KIW22483.1"/>
    </source>
</evidence>
<dbReference type="AlphaFoldDB" id="A0A0D2BTY7"/>
<feature type="compositionally biased region" description="Polar residues" evidence="1">
    <location>
        <begin position="315"/>
        <end position="324"/>
    </location>
</feature>
<feature type="region of interest" description="Disordered" evidence="1">
    <location>
        <begin position="1"/>
        <end position="37"/>
    </location>
</feature>
<feature type="compositionally biased region" description="Polar residues" evidence="1">
    <location>
        <begin position="1"/>
        <end position="25"/>
    </location>
</feature>